<reference evidence="1 2" key="1">
    <citation type="journal article" date="2015" name="Genome Biol. Evol.">
        <title>Characterization of Three Mycobacterium spp. with Potential Use in Bioremediation by Genome Sequencing and Comparative Genomics.</title>
        <authorList>
            <person name="Das S."/>
            <person name="Pettersson B.M."/>
            <person name="Behra P.R."/>
            <person name="Ramesh M."/>
            <person name="Dasgupta S."/>
            <person name="Bhattacharya A."/>
            <person name="Kirsebom L.A."/>
        </authorList>
    </citation>
    <scope>NUCLEOTIDE SEQUENCE [LARGE SCALE GENOMIC DNA]</scope>
    <source>
        <strain evidence="1 2">DSM 43826</strain>
    </source>
</reference>
<evidence type="ECO:0000313" key="1">
    <source>
        <dbReference type="EMBL" id="KMO82661.1"/>
    </source>
</evidence>
<sequence length="61" mass="6740">MAHIDDETLVDVRRELRNFQSASGNREYEASLLAGAVQELLDQAQCANPPERPILPYSIGA</sequence>
<dbReference type="PATRIC" id="fig|37916.4.peg.1173"/>
<dbReference type="Proteomes" id="UP000036513">
    <property type="component" value="Unassembled WGS sequence"/>
</dbReference>
<dbReference type="STRING" id="37916.MCHLDSM_01284"/>
<dbReference type="SMR" id="A0A0J6ZD57"/>
<dbReference type="EMBL" id="JYNL01000009">
    <property type="protein sequence ID" value="KMO82661.1"/>
    <property type="molecule type" value="Genomic_DNA"/>
</dbReference>
<dbReference type="AlphaFoldDB" id="A0A0J6ZD57"/>
<protein>
    <submittedName>
        <fullName evidence="1">Uncharacterized protein</fullName>
    </submittedName>
</protein>
<name>A0A0J6ZD57_9MYCO</name>
<accession>A0A0J6ZD57</accession>
<comment type="caution">
    <text evidence="1">The sequence shown here is derived from an EMBL/GenBank/DDBJ whole genome shotgun (WGS) entry which is preliminary data.</text>
</comment>
<evidence type="ECO:0000313" key="2">
    <source>
        <dbReference type="Proteomes" id="UP000036513"/>
    </source>
</evidence>
<organism evidence="1 2">
    <name type="scientific">Mycolicibacterium chlorophenolicum</name>
    <dbReference type="NCBI Taxonomy" id="37916"/>
    <lineage>
        <taxon>Bacteria</taxon>
        <taxon>Bacillati</taxon>
        <taxon>Actinomycetota</taxon>
        <taxon>Actinomycetes</taxon>
        <taxon>Mycobacteriales</taxon>
        <taxon>Mycobacteriaceae</taxon>
        <taxon>Mycolicibacterium</taxon>
    </lineage>
</organism>
<proteinExistence type="predicted"/>
<keyword evidence="2" id="KW-1185">Reference proteome</keyword>
<gene>
    <name evidence="1" type="ORF">MCHLDSM_01284</name>
</gene>